<protein>
    <submittedName>
        <fullName evidence="1">Uncharacterized protein</fullName>
    </submittedName>
</protein>
<name>A0A6J4NA54_9CYAN</name>
<dbReference type="EMBL" id="CADCTY010001712">
    <property type="protein sequence ID" value="CAA9382372.1"/>
    <property type="molecule type" value="Genomic_DNA"/>
</dbReference>
<proteinExistence type="predicted"/>
<evidence type="ECO:0000313" key="1">
    <source>
        <dbReference type="EMBL" id="CAA9382372.1"/>
    </source>
</evidence>
<reference evidence="1" key="1">
    <citation type="submission" date="2020-02" db="EMBL/GenBank/DDBJ databases">
        <authorList>
            <person name="Meier V. D."/>
        </authorList>
    </citation>
    <scope>NUCLEOTIDE SEQUENCE</scope>
    <source>
        <strain evidence="1">AVDCRST_MAG94</strain>
    </source>
</reference>
<organism evidence="1">
    <name type="scientific">uncultured Leptolyngbya sp</name>
    <dbReference type="NCBI Taxonomy" id="332963"/>
    <lineage>
        <taxon>Bacteria</taxon>
        <taxon>Bacillati</taxon>
        <taxon>Cyanobacteriota</taxon>
        <taxon>Cyanophyceae</taxon>
        <taxon>Leptolyngbyales</taxon>
        <taxon>Leptolyngbyaceae</taxon>
        <taxon>Leptolyngbya group</taxon>
        <taxon>Leptolyngbya</taxon>
        <taxon>environmental samples</taxon>
    </lineage>
</organism>
<dbReference type="AlphaFoldDB" id="A0A6J4NA54"/>
<gene>
    <name evidence="1" type="ORF">AVDCRST_MAG94-4960</name>
</gene>
<sequence length="168" mass="19774">MFALERPPLWRQNSSNVLLCRHNGGRRPLDLGRRCEGPKAKLWPFSQSHWSKPTFGWEHDHSEIVKVCHKVIGSAPSDEGKQHFFYQTMDGYWDSKEKKFQSGKHPRGFIWNKSGGLVTNMRGQASMTALQAVQMDFLEWKEAWRSEVKWWTFFWTSTAQRRCGVWKN</sequence>
<accession>A0A6J4NA54</accession>